<dbReference type="OrthoDB" id="755951at2759"/>
<reference evidence="6 7" key="1">
    <citation type="submission" date="2018-04" db="EMBL/GenBank/DDBJ databases">
        <authorList>
            <person name="Vogel A."/>
        </authorList>
    </citation>
    <scope>NUCLEOTIDE SEQUENCE [LARGE SCALE GENOMIC DNA]</scope>
</reference>
<dbReference type="Pfam" id="PF00982">
    <property type="entry name" value="Glyco_transf_20"/>
    <property type="match status" value="1"/>
</dbReference>
<dbReference type="InterPro" id="IPR036412">
    <property type="entry name" value="HAD-like_sf"/>
</dbReference>
<comment type="similarity">
    <text evidence="2">In the C-terminal section; belongs to the trehalose phosphatase family.</text>
</comment>
<dbReference type="Gene3D" id="3.40.50.1000">
    <property type="entry name" value="HAD superfamily/HAD-like"/>
    <property type="match status" value="1"/>
</dbReference>
<comment type="similarity">
    <text evidence="1">In the N-terminal section; belongs to the glycosyltransferase 20 family.</text>
</comment>
<organism evidence="6 7">
    <name type="scientific">Cuscuta campestris</name>
    <dbReference type="NCBI Taxonomy" id="132261"/>
    <lineage>
        <taxon>Eukaryota</taxon>
        <taxon>Viridiplantae</taxon>
        <taxon>Streptophyta</taxon>
        <taxon>Embryophyta</taxon>
        <taxon>Tracheophyta</taxon>
        <taxon>Spermatophyta</taxon>
        <taxon>Magnoliopsida</taxon>
        <taxon>eudicotyledons</taxon>
        <taxon>Gunneridae</taxon>
        <taxon>Pentapetalae</taxon>
        <taxon>asterids</taxon>
        <taxon>lamiids</taxon>
        <taxon>Solanales</taxon>
        <taxon>Convolvulaceae</taxon>
        <taxon>Cuscuteae</taxon>
        <taxon>Cuscuta</taxon>
        <taxon>Cuscuta subgen. Grammica</taxon>
        <taxon>Cuscuta sect. Cleistogrammica</taxon>
    </lineage>
</organism>
<dbReference type="CDD" id="cd03788">
    <property type="entry name" value="GT20_TPS"/>
    <property type="match status" value="1"/>
</dbReference>
<dbReference type="PANTHER" id="PTHR10788:SF130">
    <property type="entry name" value="ALPHA,ALPHA-TREHALOSE-PHOSPHATE SYNTHASE [UDP-FORMING] 1"/>
    <property type="match status" value="1"/>
</dbReference>
<protein>
    <recommendedName>
        <fullName evidence="3">alpha,alpha-trehalose-phosphate synthase (UDP-forming)</fullName>
        <ecNumber evidence="3">2.4.1.15</ecNumber>
    </recommendedName>
</protein>
<evidence type="ECO:0000256" key="1">
    <source>
        <dbReference type="ARBA" id="ARBA00005409"/>
    </source>
</evidence>
<evidence type="ECO:0000256" key="3">
    <source>
        <dbReference type="ARBA" id="ARBA00012538"/>
    </source>
</evidence>
<keyword evidence="5" id="KW-0808">Transferase</keyword>
<dbReference type="PANTHER" id="PTHR10788">
    <property type="entry name" value="TREHALOSE-6-PHOSPHATE SYNTHASE"/>
    <property type="match status" value="1"/>
</dbReference>
<evidence type="ECO:0000256" key="2">
    <source>
        <dbReference type="ARBA" id="ARBA00006330"/>
    </source>
</evidence>
<evidence type="ECO:0000256" key="4">
    <source>
        <dbReference type="ARBA" id="ARBA00022676"/>
    </source>
</evidence>
<proteinExistence type="inferred from homology"/>
<dbReference type="InterPro" id="IPR003337">
    <property type="entry name" value="Trehalose_PPase"/>
</dbReference>
<dbReference type="Proteomes" id="UP000595140">
    <property type="component" value="Unassembled WGS sequence"/>
</dbReference>
<dbReference type="SUPFAM" id="SSF56784">
    <property type="entry name" value="HAD-like"/>
    <property type="match status" value="1"/>
</dbReference>
<dbReference type="EC" id="2.4.1.15" evidence="3"/>
<name>A0A484KEL6_9ASTE</name>
<dbReference type="InterPro" id="IPR001830">
    <property type="entry name" value="Glyco_trans_20"/>
</dbReference>
<dbReference type="InterPro" id="IPR012766">
    <property type="entry name" value="Trehalose_OtsA"/>
</dbReference>
<evidence type="ECO:0000313" key="7">
    <source>
        <dbReference type="Proteomes" id="UP000595140"/>
    </source>
</evidence>
<dbReference type="GO" id="GO:0005829">
    <property type="term" value="C:cytosol"/>
    <property type="evidence" value="ECO:0007669"/>
    <property type="project" value="TreeGrafter"/>
</dbReference>
<accession>A0A484KEL6</accession>
<dbReference type="NCBIfam" id="TIGR02400">
    <property type="entry name" value="trehalose_OtsA"/>
    <property type="match status" value="1"/>
</dbReference>
<dbReference type="GO" id="GO:0004805">
    <property type="term" value="F:trehalose-phosphatase activity"/>
    <property type="evidence" value="ECO:0007669"/>
    <property type="project" value="TreeGrafter"/>
</dbReference>
<dbReference type="NCBIfam" id="TIGR00685">
    <property type="entry name" value="T6PP"/>
    <property type="match status" value="1"/>
</dbReference>
<dbReference type="Pfam" id="PF02358">
    <property type="entry name" value="Trehalose_PPase"/>
    <property type="match status" value="1"/>
</dbReference>
<evidence type="ECO:0000256" key="5">
    <source>
        <dbReference type="ARBA" id="ARBA00022679"/>
    </source>
</evidence>
<dbReference type="AlphaFoldDB" id="A0A484KEL6"/>
<sequence length="875" mass="98166">MCLCHSHFQLTKYLVRGECPLEIIFLKKSVREASIQLSGLWPAWLDAVDPQYGAATLGLCENIISEEAAHGNPIRQRLLVVANRLPVSAVRKDDGSWALKLSAGGLVTALLGIDATWIGWAGVSVSDEEGQRSLSKALAEMRCVPVFLDEALVDLHYNGYCNDILWPHLHYLGLPQEDRPATTRTFQSQFDAFKRANQMFADVVNEHYKDGDVVWCHDYHLMFLPECLKKNNSKMKVGWFLHTPFPSSEIHRTLPSRSELLRALLAADLVGFHTYDYARHFVSACTSILGLEGTPEGVEDQGRLTRVAAFPIGIDPNRFIRAVESPQGQTHMNDLLQQFAGRKVILGVDRLDMIKGIPLKILAFEKFLEENPYWRDKVVLLQIAVPSRTDVPEYQKLTSQVHEVVGRINGRFGTMSDVPIHHLDRSLDFQVLCALYAVTDVALITSLRDGMNLVSYEFVACQASKKGVLILSEFAGAAQSLGAGAILVNPWNVAEVAASIKQAIEMSAEEREKRYMHNYMHVTTHTSQKWAETFVSELNDTVFEAQQSIKAVPPRLNSSDAIDRYLQSKNRFLILGFNGVLTEIVDSPERTGRDQNNDMKLKLHPSLNGPLEALCRDPKTTIVILSGSDRSDLDANFGKYDMWLAAEHGMFLRSTNGEWMTTTPELLNMDWVDSVKHVFEYFTERTPRSYFEMRETSLVWNYKYADVEFGRLQARDMLQHLRTGPISNASVYVVQGHHSVEVRAVGVTKGAAIDRIMGEIVHNEAITTPIDYVMCVGHFVGKNEDVYSFFEPKLPCEGMGVRGSKIKPMSMPPHHHDTPPINGAWNVLDLNKENYFSCAVGRAHTNARYLINSSEDVVTFLTDLAAALASTSPYF</sequence>
<dbReference type="GO" id="GO:0005992">
    <property type="term" value="P:trehalose biosynthetic process"/>
    <property type="evidence" value="ECO:0007669"/>
    <property type="project" value="InterPro"/>
</dbReference>
<dbReference type="FunFam" id="3.40.50.2000:FF:000039">
    <property type="entry name" value="alpha,alpha-trehalose-phosphate synthase [UDP-forming] 1-like"/>
    <property type="match status" value="1"/>
</dbReference>
<dbReference type="InterPro" id="IPR023214">
    <property type="entry name" value="HAD_sf"/>
</dbReference>
<gene>
    <name evidence="6" type="ORF">CCAM_LOCUS6137</name>
</gene>
<dbReference type="EMBL" id="OOIL02000403">
    <property type="protein sequence ID" value="VFQ64361.1"/>
    <property type="molecule type" value="Genomic_DNA"/>
</dbReference>
<dbReference type="NCBIfam" id="NF011071">
    <property type="entry name" value="PRK14501.1"/>
    <property type="match status" value="1"/>
</dbReference>
<keyword evidence="7" id="KW-1185">Reference proteome</keyword>
<dbReference type="GO" id="GO:0003825">
    <property type="term" value="F:alpha,alpha-trehalose-phosphate synthase (UDP-forming) activity"/>
    <property type="evidence" value="ECO:0007669"/>
    <property type="project" value="UniProtKB-EC"/>
</dbReference>
<keyword evidence="4" id="KW-0328">Glycosyltransferase</keyword>
<dbReference type="CDD" id="cd01627">
    <property type="entry name" value="HAD_TPP"/>
    <property type="match status" value="1"/>
</dbReference>
<dbReference type="FunFam" id="3.40.50.2000:FF:000046">
    <property type="entry name" value="alpha,alpha-trehalose-phosphate synthase [UDP-forming] 1"/>
    <property type="match status" value="1"/>
</dbReference>
<evidence type="ECO:0000313" key="6">
    <source>
        <dbReference type="EMBL" id="VFQ64361.1"/>
    </source>
</evidence>
<dbReference type="Gene3D" id="3.30.70.1020">
    <property type="entry name" value="Trehalose-6-phosphate phosphatase related protein, domain 2"/>
    <property type="match status" value="1"/>
</dbReference>
<dbReference type="Gene3D" id="3.40.50.2000">
    <property type="entry name" value="Glycogen Phosphorylase B"/>
    <property type="match status" value="2"/>
</dbReference>
<dbReference type="FunFam" id="3.30.70.1020:FF:000001">
    <property type="entry name" value="Alpha,alpha-trehalose-phosphate synthase [UDP-forming] 1"/>
    <property type="match status" value="1"/>
</dbReference>
<dbReference type="SUPFAM" id="SSF53756">
    <property type="entry name" value="UDP-Glycosyltransferase/glycogen phosphorylase"/>
    <property type="match status" value="1"/>
</dbReference>